<dbReference type="GO" id="GO:0035725">
    <property type="term" value="P:sodium ion transmembrane transport"/>
    <property type="evidence" value="ECO:0007669"/>
    <property type="project" value="TreeGrafter"/>
</dbReference>
<dbReference type="SUPFAM" id="SSF81324">
    <property type="entry name" value="Voltage-gated potassium channels"/>
    <property type="match status" value="1"/>
</dbReference>
<dbReference type="InterPro" id="IPR005821">
    <property type="entry name" value="Ion_trans_dom"/>
</dbReference>
<dbReference type="PANTHER" id="PTHR45689:SF5">
    <property type="entry name" value="I[[H]] CHANNEL, ISOFORM E"/>
    <property type="match status" value="1"/>
</dbReference>
<protein>
    <submittedName>
        <fullName evidence="8">Hcn4 protein</fullName>
    </submittedName>
</protein>
<feature type="region of interest" description="Disordered" evidence="5">
    <location>
        <begin position="150"/>
        <end position="171"/>
    </location>
</feature>
<feature type="domain" description="Ion transport" evidence="7">
    <location>
        <begin position="227"/>
        <end position="479"/>
    </location>
</feature>
<dbReference type="Gene3D" id="1.10.287.630">
    <property type="entry name" value="Helix hairpin bin"/>
    <property type="match status" value="1"/>
</dbReference>
<evidence type="ECO:0000313" key="8">
    <source>
        <dbReference type="EMBL" id="CAE7496497.1"/>
    </source>
</evidence>
<feature type="compositionally biased region" description="Polar residues" evidence="5">
    <location>
        <begin position="119"/>
        <end position="128"/>
    </location>
</feature>
<dbReference type="Pfam" id="PF00520">
    <property type="entry name" value="Ion_trans"/>
    <property type="match status" value="1"/>
</dbReference>
<evidence type="ECO:0000256" key="3">
    <source>
        <dbReference type="ARBA" id="ARBA00022989"/>
    </source>
</evidence>
<dbReference type="PANTHER" id="PTHR45689">
    <property type="entry name" value="I[[H]] CHANNEL, ISOFORM E"/>
    <property type="match status" value="1"/>
</dbReference>
<dbReference type="EMBL" id="CAJNDS010002490">
    <property type="protein sequence ID" value="CAE7496497.1"/>
    <property type="molecule type" value="Genomic_DNA"/>
</dbReference>
<dbReference type="OrthoDB" id="437287at2759"/>
<proteinExistence type="predicted"/>
<comment type="caution">
    <text evidence="8">The sequence shown here is derived from an EMBL/GenBank/DDBJ whole genome shotgun (WGS) entry which is preliminary data.</text>
</comment>
<feature type="transmembrane region" description="Helical" evidence="6">
    <location>
        <begin position="263"/>
        <end position="284"/>
    </location>
</feature>
<dbReference type="InterPro" id="IPR051413">
    <property type="entry name" value="K/Na_HCN_channel"/>
</dbReference>
<evidence type="ECO:0000256" key="1">
    <source>
        <dbReference type="ARBA" id="ARBA00004141"/>
    </source>
</evidence>
<gene>
    <name evidence="8" type="primary">Hcn4</name>
    <name evidence="8" type="ORF">SNAT2548_LOCUS27811</name>
</gene>
<sequence length="738" mass="82444">MAGQRDEFGQFWDLLTQLGQCHQAEIDSLKSTCISSHGLPDDFTTDKASLMESHHESIELALTCMGQNEVHVPAVRSCSEGNRGLTRSLSEASIVSVCERSDAPCTSRPSMRVSHKVTGRSQTSNWSNASRSANLSDFFCLQHKEEDHARAVGHQMQQQLAGGTSSHSDKDSEEKLVFQPWQVWSAPDLPKRGRRRPTNRSLPSREAGSEKPSTWKVLAPMGRTRFLWDLLCLGVVFLELLLLPPLRVFDGAVPFANAARNVLWAAQVVWNFHILVCLNTGYYFRGHLVCTQPGLAAGYLKTWFAFDAANIIVDWLLAAMDVSHNLASRVALKEVNAAVRGLWTMQTALRLSRLVSLRGKLQSFNRHLSDKAGASSIIALTVGQICLMHHVLACSWYGIGILGTDGSWVQANGLDGASVAYRYATALHWTFCQIGLGSSEIEAVNTQERLFSLFVVFAAVLVLSTLLVSVTSMATNLNKANERKQDLFQQLWKYMEQHQVGEDLKMRVSAYLEYAYTLRQSVMVETEVPILDLLSKQLHAELQSFRYRRCLRKLDVMKQLRAVDQHSLQVIRNLPSQLSHRTFAPADTVFECGLLAKAAYFVAEGEFVYELSGTKTSVANGRWVAEMCLWTPWLHLGDLTTRDVAAVVILDVSRFADTLRRSSESFLKAQEYARDWVERMNGEQSITDLWSCEVAPEVAPRHSSSDHPQSLGWLEAARHVLSCNMAPKKRFSQVVPGG</sequence>
<evidence type="ECO:0000313" key="9">
    <source>
        <dbReference type="Proteomes" id="UP000604046"/>
    </source>
</evidence>
<dbReference type="Proteomes" id="UP000604046">
    <property type="component" value="Unassembled WGS sequence"/>
</dbReference>
<evidence type="ECO:0000256" key="4">
    <source>
        <dbReference type="ARBA" id="ARBA00023136"/>
    </source>
</evidence>
<keyword evidence="9" id="KW-1185">Reference proteome</keyword>
<organism evidence="8 9">
    <name type="scientific">Symbiodinium natans</name>
    <dbReference type="NCBI Taxonomy" id="878477"/>
    <lineage>
        <taxon>Eukaryota</taxon>
        <taxon>Sar</taxon>
        <taxon>Alveolata</taxon>
        <taxon>Dinophyceae</taxon>
        <taxon>Suessiales</taxon>
        <taxon>Symbiodiniaceae</taxon>
        <taxon>Symbiodinium</taxon>
    </lineage>
</organism>
<dbReference type="SUPFAM" id="SSF51206">
    <property type="entry name" value="cAMP-binding domain-like"/>
    <property type="match status" value="1"/>
</dbReference>
<dbReference type="AlphaFoldDB" id="A0A812SY14"/>
<evidence type="ECO:0000256" key="6">
    <source>
        <dbReference type="SAM" id="Phobius"/>
    </source>
</evidence>
<keyword evidence="2 6" id="KW-0812">Transmembrane</keyword>
<evidence type="ECO:0000256" key="2">
    <source>
        <dbReference type="ARBA" id="ARBA00022692"/>
    </source>
</evidence>
<name>A0A812SY14_9DINO</name>
<dbReference type="GO" id="GO:0003254">
    <property type="term" value="P:regulation of membrane depolarization"/>
    <property type="evidence" value="ECO:0007669"/>
    <property type="project" value="TreeGrafter"/>
</dbReference>
<feature type="compositionally biased region" description="Polar residues" evidence="5">
    <location>
        <begin position="155"/>
        <end position="166"/>
    </location>
</feature>
<feature type="region of interest" description="Disordered" evidence="5">
    <location>
        <begin position="188"/>
        <end position="210"/>
    </location>
</feature>
<keyword evidence="3 6" id="KW-1133">Transmembrane helix</keyword>
<dbReference type="Gene3D" id="2.60.120.10">
    <property type="entry name" value="Jelly Rolls"/>
    <property type="match status" value="1"/>
</dbReference>
<dbReference type="InterPro" id="IPR018490">
    <property type="entry name" value="cNMP-bd_dom_sf"/>
</dbReference>
<dbReference type="InterPro" id="IPR014710">
    <property type="entry name" value="RmlC-like_jellyroll"/>
</dbReference>
<evidence type="ECO:0000259" key="7">
    <source>
        <dbReference type="Pfam" id="PF00520"/>
    </source>
</evidence>
<feature type="transmembrane region" description="Helical" evidence="6">
    <location>
        <begin position="450"/>
        <end position="474"/>
    </location>
</feature>
<keyword evidence="4 6" id="KW-0472">Membrane</keyword>
<reference evidence="8" key="1">
    <citation type="submission" date="2021-02" db="EMBL/GenBank/DDBJ databases">
        <authorList>
            <person name="Dougan E. K."/>
            <person name="Rhodes N."/>
            <person name="Thang M."/>
            <person name="Chan C."/>
        </authorList>
    </citation>
    <scope>NUCLEOTIDE SEQUENCE</scope>
</reference>
<feature type="transmembrane region" description="Helical" evidence="6">
    <location>
        <begin position="226"/>
        <end position="243"/>
    </location>
</feature>
<evidence type="ECO:0000256" key="5">
    <source>
        <dbReference type="SAM" id="MobiDB-lite"/>
    </source>
</evidence>
<dbReference type="GO" id="GO:0098855">
    <property type="term" value="C:HCN channel complex"/>
    <property type="evidence" value="ECO:0007669"/>
    <property type="project" value="TreeGrafter"/>
</dbReference>
<dbReference type="GO" id="GO:0005249">
    <property type="term" value="F:voltage-gated potassium channel activity"/>
    <property type="evidence" value="ECO:0007669"/>
    <property type="project" value="TreeGrafter"/>
</dbReference>
<comment type="subcellular location">
    <subcellularLocation>
        <location evidence="1">Membrane</location>
        <topology evidence="1">Multi-pass membrane protein</topology>
    </subcellularLocation>
</comment>
<accession>A0A812SY14</accession>
<feature type="region of interest" description="Disordered" evidence="5">
    <location>
        <begin position="106"/>
        <end position="128"/>
    </location>
</feature>
<dbReference type="Gene3D" id="1.10.287.70">
    <property type="match status" value="1"/>
</dbReference>